<proteinExistence type="predicted"/>
<feature type="domain" description="RNase H type-1" evidence="1">
    <location>
        <begin position="2"/>
        <end position="107"/>
    </location>
</feature>
<dbReference type="Pfam" id="PF13456">
    <property type="entry name" value="RVT_3"/>
    <property type="match status" value="1"/>
</dbReference>
<dbReference type="GO" id="GO:0003676">
    <property type="term" value="F:nucleic acid binding"/>
    <property type="evidence" value="ECO:0007669"/>
    <property type="project" value="InterPro"/>
</dbReference>
<dbReference type="GO" id="GO:0004523">
    <property type="term" value="F:RNA-DNA hybrid ribonuclease activity"/>
    <property type="evidence" value="ECO:0007669"/>
    <property type="project" value="InterPro"/>
</dbReference>
<dbReference type="AlphaFoldDB" id="A0AAV2D5W3"/>
<name>A0AAV2D5W3_9ROSI</name>
<sequence length="122" mass="13870">MVILNFDRAVILAKGIQFLSLVDPMMVEALVLREAIVWCLANGFTGMRFEDDAQVIIEKIHRKDVRDNRVEAILEEIVNSLASNMGFTVRFVGRRNNMVAHLVARQALSLFSSPCRSFDFQI</sequence>
<protein>
    <recommendedName>
        <fullName evidence="1">RNase H type-1 domain-containing protein</fullName>
    </recommendedName>
</protein>
<dbReference type="InterPro" id="IPR002156">
    <property type="entry name" value="RNaseH_domain"/>
</dbReference>
<organism evidence="2 3">
    <name type="scientific">Linum trigynum</name>
    <dbReference type="NCBI Taxonomy" id="586398"/>
    <lineage>
        <taxon>Eukaryota</taxon>
        <taxon>Viridiplantae</taxon>
        <taxon>Streptophyta</taxon>
        <taxon>Embryophyta</taxon>
        <taxon>Tracheophyta</taxon>
        <taxon>Spermatophyta</taxon>
        <taxon>Magnoliopsida</taxon>
        <taxon>eudicotyledons</taxon>
        <taxon>Gunneridae</taxon>
        <taxon>Pentapetalae</taxon>
        <taxon>rosids</taxon>
        <taxon>fabids</taxon>
        <taxon>Malpighiales</taxon>
        <taxon>Linaceae</taxon>
        <taxon>Linum</taxon>
    </lineage>
</organism>
<dbReference type="InterPro" id="IPR036397">
    <property type="entry name" value="RNaseH_sf"/>
</dbReference>
<dbReference type="PANTHER" id="PTHR47074">
    <property type="entry name" value="BNAC02G40300D PROTEIN"/>
    <property type="match status" value="1"/>
</dbReference>
<evidence type="ECO:0000313" key="3">
    <source>
        <dbReference type="Proteomes" id="UP001497516"/>
    </source>
</evidence>
<dbReference type="EMBL" id="OZ034815">
    <property type="protein sequence ID" value="CAL1367563.1"/>
    <property type="molecule type" value="Genomic_DNA"/>
</dbReference>
<dbReference type="Gene3D" id="3.30.420.10">
    <property type="entry name" value="Ribonuclease H-like superfamily/Ribonuclease H"/>
    <property type="match status" value="1"/>
</dbReference>
<dbReference type="PANTHER" id="PTHR47074:SF48">
    <property type="entry name" value="POLYNUCLEOTIDYL TRANSFERASE, RIBONUCLEASE H-LIKE SUPERFAMILY PROTEIN"/>
    <property type="match status" value="1"/>
</dbReference>
<evidence type="ECO:0000313" key="2">
    <source>
        <dbReference type="EMBL" id="CAL1367563.1"/>
    </source>
</evidence>
<reference evidence="2 3" key="1">
    <citation type="submission" date="2024-04" db="EMBL/GenBank/DDBJ databases">
        <authorList>
            <person name="Fracassetti M."/>
        </authorList>
    </citation>
    <scope>NUCLEOTIDE SEQUENCE [LARGE SCALE GENOMIC DNA]</scope>
</reference>
<dbReference type="Proteomes" id="UP001497516">
    <property type="component" value="Chromosome 2"/>
</dbReference>
<accession>A0AAV2D5W3</accession>
<dbReference type="InterPro" id="IPR052929">
    <property type="entry name" value="RNase_H-like_EbsB-rel"/>
</dbReference>
<keyword evidence="3" id="KW-1185">Reference proteome</keyword>
<evidence type="ECO:0000259" key="1">
    <source>
        <dbReference type="Pfam" id="PF13456"/>
    </source>
</evidence>
<gene>
    <name evidence="2" type="ORF">LTRI10_LOCUS11166</name>
</gene>